<evidence type="ECO:0000313" key="10">
    <source>
        <dbReference type="Proteomes" id="UP000306421"/>
    </source>
</evidence>
<keyword evidence="8" id="KW-1185">Reference proteome</keyword>
<evidence type="ECO:0000256" key="3">
    <source>
        <dbReference type="PROSITE-ProRule" id="PRU00023"/>
    </source>
</evidence>
<dbReference type="EMBL" id="QFGG01000001">
    <property type="protein sequence ID" value="TID46559.1"/>
    <property type="molecule type" value="Genomic_DNA"/>
</dbReference>
<sequence length="1049" mass="118257">MVFSMPKHSINTGKPHRISQIDIDHANGQCHFIVSGPKLSPDIKLDEMQAEVIEHLQRVFGGLYDPKAFKIEFKPTRVEFRYTITNKTTLLLAFLKLAKYSTYLNRINEACINDIHQFIASEPKKKPASNPDIEFETGLRSQRHFHAHGEESDIIEYKSKKYRFCTGSIDFAATDFKRVASVGHNREIILLDPDSDQMQELYRAFEKPLTSLGENLSLEEVFSLARRFSNYKIDNTDFDWDTKTRNTVKLGKEEKSLPLYTLEEIIEQRKGVCRHHALFTAFLLGQYIKKQSIADTSIHHCRDNWVHPRKTEPVAHTWVVCKQNNTLYLIDSMWNVQFNLTDYTDYSKACKAYTKAVINRTLSRAHLNPPVQAELAPPPKPALAMEAPKDPVSEKTKQLKDQLDLLEKADGEVIKRLIAQGADVNVQGSKGWTAAHCAARKDDRQLILFLKEKKADFNLKSANRQRSPLFYAQNRDMIKLLVDCGADPFQEDGTPQQVTPLRKHEKIISADDLLRCEIDKVNGANLDLIKRLIAAGADVNAQGEDTGWTAAHLAADKNDAALLQLLIEKKADFNLKSGKRGLSPLFYAQTPAMVLQLVTNGANLLQEDAISTTTPLKELLEKRIVTADELLKNELDKQKAANSEVIKALVKAGADVNTQGKSGWTAVHYAAQRDDGDLLLFLVKKKANLNLRSTSRGRSPLFYAHKSQTADFLIEQGANLLQKDNTALTALQALLARNIFSADELLNKELEKRHHANPAIIKALIAAGATINLQGEKSGWTAVHCATQWDDAPLIEFLIERNADLNLKSTTSQSSPLFYARSVRVVALLLNHQADYMQANVKQPAYQALIAKPALNSTKVKRLLLSHELKKTGFNSIRHEFLAQCTPQDYAPQVKLLHALGCFIEDQIQRLGDLSRFTKGKDDKTTLYRSLMNEIRDTLEKGKLGNNDTIKNLLYQAATISHHRRYRTSNKAAAFFSAGCYKVEAKSWELYKEWVSSFNKADSENPFQDFLSDSTAIRKNRLAITLPNEHGGVTKVNGYDEYRSKKLKP</sequence>
<feature type="repeat" description="ANK" evidence="3">
    <location>
        <begin position="546"/>
        <end position="578"/>
    </location>
</feature>
<feature type="domain" description="Transglutaminase-like" evidence="4">
    <location>
        <begin position="242"/>
        <end position="357"/>
    </location>
</feature>
<keyword evidence="1" id="KW-0677">Repeat</keyword>
<dbReference type="PANTHER" id="PTHR24171">
    <property type="entry name" value="ANKYRIN REPEAT DOMAIN-CONTAINING PROTEIN 39-RELATED"/>
    <property type="match status" value="1"/>
</dbReference>
<dbReference type="Proteomes" id="UP000306421">
    <property type="component" value="Unassembled WGS sequence"/>
</dbReference>
<evidence type="ECO:0000313" key="5">
    <source>
        <dbReference type="EMBL" id="PUT49193.1"/>
    </source>
</evidence>
<evidence type="ECO:0000313" key="6">
    <source>
        <dbReference type="EMBL" id="RJT49441.1"/>
    </source>
</evidence>
<dbReference type="PROSITE" id="PS50088">
    <property type="entry name" value="ANK_REPEAT"/>
    <property type="match status" value="3"/>
</dbReference>
<dbReference type="Proteomes" id="UP000251035">
    <property type="component" value="Unassembled WGS sequence"/>
</dbReference>
<dbReference type="OrthoDB" id="5654221at2"/>
<dbReference type="EMBL" id="QCXM01000001">
    <property type="protein sequence ID" value="PUT49193.1"/>
    <property type="molecule type" value="Genomic_DNA"/>
</dbReference>
<dbReference type="AlphaFoldDB" id="A0A3A5LW33"/>
<dbReference type="SMART" id="SM00248">
    <property type="entry name" value="ANK"/>
    <property type="match status" value="10"/>
</dbReference>
<accession>A0A3A5LW33</accession>
<reference evidence="6 9" key="3">
    <citation type="submission" date="2018-09" db="EMBL/GenBank/DDBJ databases">
        <title>Draft genome sequences of Legionella taurinensis isolated from water samples.</title>
        <authorList>
            <person name="Chakeri A."/>
            <person name="Allerberger F."/>
            <person name="Kundi M."/>
            <person name="Ruppitsch W."/>
            <person name="Schmid D."/>
        </authorList>
    </citation>
    <scope>NUCLEOTIDE SEQUENCE [LARGE SCALE GENOMIC DNA]</scope>
    <source>
        <strain evidence="6 9">4570-18-6</strain>
    </source>
</reference>
<evidence type="ECO:0000259" key="4">
    <source>
        <dbReference type="Pfam" id="PF04473"/>
    </source>
</evidence>
<dbReference type="InterPro" id="IPR036770">
    <property type="entry name" value="Ankyrin_rpt-contain_sf"/>
</dbReference>
<feature type="repeat" description="ANK" evidence="3">
    <location>
        <begin position="778"/>
        <end position="810"/>
    </location>
</feature>
<evidence type="ECO:0000256" key="2">
    <source>
        <dbReference type="ARBA" id="ARBA00023043"/>
    </source>
</evidence>
<evidence type="ECO:0000256" key="1">
    <source>
        <dbReference type="ARBA" id="ARBA00022737"/>
    </source>
</evidence>
<dbReference type="Gene3D" id="1.25.40.20">
    <property type="entry name" value="Ankyrin repeat-containing domain"/>
    <property type="match status" value="4"/>
</dbReference>
<comment type="caution">
    <text evidence="6">The sequence shown here is derived from an EMBL/GenBank/DDBJ whole genome shotgun (WGS) entry which is preliminary data.</text>
</comment>
<dbReference type="Pfam" id="PF04473">
    <property type="entry name" value="DUF553"/>
    <property type="match status" value="1"/>
</dbReference>
<feature type="repeat" description="ANK" evidence="3">
    <location>
        <begin position="662"/>
        <end position="694"/>
    </location>
</feature>
<name>A0A3A5LW33_9GAMM</name>
<evidence type="ECO:0000313" key="7">
    <source>
        <dbReference type="EMBL" id="TID46559.1"/>
    </source>
</evidence>
<dbReference type="Pfam" id="PF12796">
    <property type="entry name" value="Ank_2"/>
    <property type="match status" value="4"/>
</dbReference>
<reference evidence="7 10" key="2">
    <citation type="submission" date="2018-04" db="EMBL/GenBank/DDBJ databases">
        <title>Whole genome sequence comparison of clinical and drinking water Legionella pneumophila isolates.</title>
        <authorList>
            <person name="Garner E."/>
        </authorList>
    </citation>
    <scope>NUCLEOTIDE SEQUENCE [LARGE SCALE GENOMIC DNA]</scope>
    <source>
        <strain evidence="7 10">WH02</strain>
    </source>
</reference>
<dbReference type="SUPFAM" id="SSF48403">
    <property type="entry name" value="Ankyrin repeat"/>
    <property type="match status" value="2"/>
</dbReference>
<evidence type="ECO:0000313" key="9">
    <source>
        <dbReference type="Proteomes" id="UP000270757"/>
    </source>
</evidence>
<dbReference type="Proteomes" id="UP000270757">
    <property type="component" value="Unassembled WGS sequence"/>
</dbReference>
<dbReference type="EMBL" id="QZWB01000001">
    <property type="protein sequence ID" value="RJT49441.1"/>
    <property type="molecule type" value="Genomic_DNA"/>
</dbReference>
<dbReference type="InterPro" id="IPR007562">
    <property type="entry name" value="Transglutaminase-like_domain"/>
</dbReference>
<reference evidence="5 8" key="1">
    <citation type="submission" date="2018-04" db="EMBL/GenBank/DDBJ databases">
        <title>Whole genome sequence comparison of clinical and drinking water Legionella pneumophila isolates associated with the Flint Water Crisis.</title>
        <authorList>
            <person name="Garner E."/>
            <person name="Brown C."/>
            <person name="Schwake O."/>
            <person name="Coil D."/>
            <person name="Jospin G."/>
            <person name="Eisen J."/>
            <person name="Edwards M."/>
            <person name="Pruden A."/>
        </authorList>
    </citation>
    <scope>NUCLEOTIDE SEQUENCE [LARGE SCALE GENOMIC DNA]</scope>
    <source>
        <strain evidence="5 8">Genessee03</strain>
    </source>
</reference>
<evidence type="ECO:0000313" key="8">
    <source>
        <dbReference type="Proteomes" id="UP000251035"/>
    </source>
</evidence>
<organism evidence="6 9">
    <name type="scientific">Legionella taurinensis</name>
    <dbReference type="NCBI Taxonomy" id="70611"/>
    <lineage>
        <taxon>Bacteria</taxon>
        <taxon>Pseudomonadati</taxon>
        <taxon>Pseudomonadota</taxon>
        <taxon>Gammaproteobacteria</taxon>
        <taxon>Legionellales</taxon>
        <taxon>Legionellaceae</taxon>
        <taxon>Legionella</taxon>
    </lineage>
</organism>
<keyword evidence="2 3" id="KW-0040">ANK repeat</keyword>
<gene>
    <name evidence="6" type="ORF">D6J04_01980</name>
    <name evidence="5" type="ORF">DB745_00360</name>
    <name evidence="7" type="ORF">DIZ81_00355</name>
</gene>
<protein>
    <recommendedName>
        <fullName evidence="4">Transglutaminase-like domain-containing protein</fullName>
    </recommendedName>
</protein>
<dbReference type="InterPro" id="IPR002110">
    <property type="entry name" value="Ankyrin_rpt"/>
</dbReference>
<dbReference type="PROSITE" id="PS50297">
    <property type="entry name" value="ANK_REP_REGION"/>
    <property type="match status" value="3"/>
</dbReference>
<dbReference type="PANTHER" id="PTHR24171:SF9">
    <property type="entry name" value="ANKYRIN REPEAT DOMAIN-CONTAINING PROTEIN 39"/>
    <property type="match status" value="1"/>
</dbReference>
<proteinExistence type="predicted"/>